<reference evidence="3 4" key="1">
    <citation type="submission" date="2019-04" db="EMBL/GenBank/DDBJ databases">
        <title>Genome sequence of Bacillus hwajinpoensis strain Y2.</title>
        <authorList>
            <person name="Fair J.L."/>
            <person name="Maclea K.S."/>
        </authorList>
    </citation>
    <scope>NUCLEOTIDE SEQUENCE [LARGE SCALE GENOMIC DNA]</scope>
    <source>
        <strain evidence="3 4">Y2</strain>
    </source>
</reference>
<name>A0A4U1MGD1_9BACL</name>
<dbReference type="GO" id="GO:0016887">
    <property type="term" value="F:ATP hydrolysis activity"/>
    <property type="evidence" value="ECO:0007669"/>
    <property type="project" value="InterPro"/>
</dbReference>
<dbReference type="Proteomes" id="UP000310541">
    <property type="component" value="Unassembled WGS sequence"/>
</dbReference>
<comment type="caution">
    <text evidence="3">The sequence shown here is derived from an EMBL/GenBank/DDBJ whole genome shotgun (WGS) entry which is preliminary data.</text>
</comment>
<dbReference type="InterPro" id="IPR027417">
    <property type="entry name" value="P-loop_NTPase"/>
</dbReference>
<dbReference type="Pfam" id="PF00437">
    <property type="entry name" value="T2SSE"/>
    <property type="match status" value="1"/>
</dbReference>
<accession>A0A4U1MGD1</accession>
<dbReference type="EMBL" id="SWFM01000003">
    <property type="protein sequence ID" value="TKD70299.1"/>
    <property type="molecule type" value="Genomic_DNA"/>
</dbReference>
<dbReference type="PROSITE" id="PS00662">
    <property type="entry name" value="T2SP_E"/>
    <property type="match status" value="1"/>
</dbReference>
<dbReference type="Gene3D" id="3.40.50.300">
    <property type="entry name" value="P-loop containing nucleotide triphosphate hydrolases"/>
    <property type="match status" value="1"/>
</dbReference>
<sequence length="344" mass="37995">MKEQMEKLLKAAFQLGASDLHLTVGVPPIVRVNGDLKRYGNEQLTPEVTEQMARIVIPEEMWSAFVEKGDLDFSYSLPGVSRFRMNAYYQRSCISLAIRIVPTNIPTMEDLHIPPIMRKLALKPQGLILVTGPTGSGKSTTLASTINYLNHTVQKHIITLEDPIEYLHKHRSCVIDQREIGADAKNFGHGLRAALRQDPDVILVGELRDLETIQTAVTAAETGHLVLGTLHTSNASATIDRIIDVFPPNQQSQIRVQLASVLVGILSQRLFPTPDRKSRKPAFEVLVNNSAVANLIRDGKVYQIPNVLQTSRALGMVALESSIKQLLSESAILKEAAEPYLQGE</sequence>
<dbReference type="InterPro" id="IPR050921">
    <property type="entry name" value="T4SS_GSP_E_ATPase"/>
</dbReference>
<gene>
    <name evidence="3" type="ORF">FBF83_13770</name>
</gene>
<evidence type="ECO:0000256" key="1">
    <source>
        <dbReference type="ARBA" id="ARBA00006611"/>
    </source>
</evidence>
<dbReference type="InterPro" id="IPR006321">
    <property type="entry name" value="PilT/PilU"/>
</dbReference>
<comment type="similarity">
    <text evidence="1">Belongs to the GSP E family.</text>
</comment>
<organism evidence="3 4">
    <name type="scientific">Guptibacillus hwajinpoensis</name>
    <dbReference type="NCBI Taxonomy" id="208199"/>
    <lineage>
        <taxon>Bacteria</taxon>
        <taxon>Bacillati</taxon>
        <taxon>Bacillota</taxon>
        <taxon>Bacilli</taxon>
        <taxon>Bacillales</taxon>
        <taxon>Guptibacillaceae</taxon>
        <taxon>Guptibacillus</taxon>
    </lineage>
</organism>
<evidence type="ECO:0000259" key="2">
    <source>
        <dbReference type="PROSITE" id="PS00662"/>
    </source>
</evidence>
<dbReference type="OrthoDB" id="9808272at2"/>
<dbReference type="AlphaFoldDB" id="A0A4U1MGD1"/>
<dbReference type="GO" id="GO:0005524">
    <property type="term" value="F:ATP binding"/>
    <property type="evidence" value="ECO:0007669"/>
    <property type="project" value="InterPro"/>
</dbReference>
<dbReference type="CDD" id="cd01131">
    <property type="entry name" value="PilT"/>
    <property type="match status" value="1"/>
</dbReference>
<dbReference type="InterPro" id="IPR001482">
    <property type="entry name" value="T2SS/T4SS_dom"/>
</dbReference>
<protein>
    <submittedName>
        <fullName evidence="3">Type IV pilus twitching motility protein PilT</fullName>
    </submittedName>
</protein>
<evidence type="ECO:0000313" key="3">
    <source>
        <dbReference type="EMBL" id="TKD70299.1"/>
    </source>
</evidence>
<dbReference type="InterPro" id="IPR003593">
    <property type="entry name" value="AAA+_ATPase"/>
</dbReference>
<dbReference type="SMART" id="SM00382">
    <property type="entry name" value="AAA"/>
    <property type="match status" value="1"/>
</dbReference>
<dbReference type="RefSeq" id="WP_136947704.1">
    <property type="nucleotide sequence ID" value="NZ_SWFM01000003.1"/>
</dbReference>
<dbReference type="SUPFAM" id="SSF52540">
    <property type="entry name" value="P-loop containing nucleoside triphosphate hydrolases"/>
    <property type="match status" value="1"/>
</dbReference>
<feature type="domain" description="Bacterial type II secretion system protein E" evidence="2">
    <location>
        <begin position="195"/>
        <end position="209"/>
    </location>
</feature>
<evidence type="ECO:0000313" key="4">
    <source>
        <dbReference type="Proteomes" id="UP000310541"/>
    </source>
</evidence>
<dbReference type="Gene3D" id="3.30.450.90">
    <property type="match status" value="1"/>
</dbReference>
<dbReference type="NCBIfam" id="TIGR01420">
    <property type="entry name" value="pilT_fam"/>
    <property type="match status" value="1"/>
</dbReference>
<proteinExistence type="inferred from homology"/>
<dbReference type="PANTHER" id="PTHR30486">
    <property type="entry name" value="TWITCHING MOTILITY PROTEIN PILT"/>
    <property type="match status" value="1"/>
</dbReference>